<organism evidence="3 4">
    <name type="scientific">Pelagomonas calceolata</name>
    <dbReference type="NCBI Taxonomy" id="35677"/>
    <lineage>
        <taxon>Eukaryota</taxon>
        <taxon>Sar</taxon>
        <taxon>Stramenopiles</taxon>
        <taxon>Ochrophyta</taxon>
        <taxon>Pelagophyceae</taxon>
        <taxon>Pelagomonadales</taxon>
        <taxon>Pelagomonadaceae</taxon>
        <taxon>Pelagomonas</taxon>
    </lineage>
</organism>
<gene>
    <name evidence="3" type="ORF">PECAL_6P14650</name>
</gene>
<comment type="caution">
    <text evidence="3">The sequence shown here is derived from an EMBL/GenBank/DDBJ whole genome shotgun (WGS) entry which is preliminary data.</text>
</comment>
<protein>
    <submittedName>
        <fullName evidence="3">Uncharacterized protein</fullName>
    </submittedName>
</protein>
<feature type="coiled-coil region" evidence="1">
    <location>
        <begin position="369"/>
        <end position="453"/>
    </location>
</feature>
<feature type="region of interest" description="Disordered" evidence="2">
    <location>
        <begin position="477"/>
        <end position="548"/>
    </location>
</feature>
<feature type="region of interest" description="Disordered" evidence="2">
    <location>
        <begin position="67"/>
        <end position="92"/>
    </location>
</feature>
<feature type="compositionally biased region" description="Low complexity" evidence="2">
    <location>
        <begin position="509"/>
        <end position="518"/>
    </location>
</feature>
<accession>A0A8J2T0H3</accession>
<evidence type="ECO:0000256" key="1">
    <source>
        <dbReference type="SAM" id="Coils"/>
    </source>
</evidence>
<evidence type="ECO:0000313" key="3">
    <source>
        <dbReference type="EMBL" id="CAH0379827.1"/>
    </source>
</evidence>
<dbReference type="EMBL" id="CAKKNE010000006">
    <property type="protein sequence ID" value="CAH0379827.1"/>
    <property type="molecule type" value="Genomic_DNA"/>
</dbReference>
<reference evidence="3" key="1">
    <citation type="submission" date="2021-11" db="EMBL/GenBank/DDBJ databases">
        <authorList>
            <consortium name="Genoscope - CEA"/>
            <person name="William W."/>
        </authorList>
    </citation>
    <scope>NUCLEOTIDE SEQUENCE</scope>
</reference>
<name>A0A8J2T0H3_9STRA</name>
<feature type="compositionally biased region" description="Gly residues" evidence="2">
    <location>
        <begin position="529"/>
        <end position="538"/>
    </location>
</feature>
<keyword evidence="1" id="KW-0175">Coiled coil</keyword>
<dbReference type="Proteomes" id="UP000789595">
    <property type="component" value="Unassembled WGS sequence"/>
</dbReference>
<sequence length="548" mass="61569">MQGLGPGSLLGAAREAAYGEISAEARQLGKAEIVGIDTWEHEGADESKMTPRERARYRARKGRRFLREADEARSPEQAAATKTDFRRQLGPSVPSIDPYGSYHLPLQYDTDRLPYGARPASDEPHIVLEYRELIPKLDKHCVRLFAEGGGKRYLEECRKTEEQVQAERLLLDADLSEREAIEIRDEAALAEAVAQAAMTQLDSENYSEALKKRLEDERGKIVDASRHDYTDIYRWDPDGIALEEVDSDDGWDDDVVMNNANISKSFKVSRYNCQIPEDYLDLQRQFVALHPGQYRPLSIERPDGSLVQPNEKHFVHGETIVFREFGIYNNDGVERPSNKIRASLVMKARAKDVIEDTVEAMHAVLAAKRAASSATNDDLEAEIAAEEEALRKEREFGLELADEFERLEAKKAALVRANDEQRAALAQEIAADEEALREEKERLAEAKEAERLAAEPFLFDWERLHAENCRDDLPLRDTVQPPVLTSGDKRQASIQTPRTEKAWQTSSLAARRAGQMRAGRSKPTPFHLGGEGGNGRGAGRWYVSGCGR</sequence>
<feature type="compositionally biased region" description="Polar residues" evidence="2">
    <location>
        <begin position="492"/>
        <end position="508"/>
    </location>
</feature>
<proteinExistence type="predicted"/>
<keyword evidence="4" id="KW-1185">Reference proteome</keyword>
<evidence type="ECO:0000256" key="2">
    <source>
        <dbReference type="SAM" id="MobiDB-lite"/>
    </source>
</evidence>
<dbReference type="OrthoDB" id="10673137at2759"/>
<dbReference type="AlphaFoldDB" id="A0A8J2T0H3"/>
<evidence type="ECO:0000313" key="4">
    <source>
        <dbReference type="Proteomes" id="UP000789595"/>
    </source>
</evidence>